<sequence length="67" mass="7886">MEWIQQIPSVVWISLGVILLAMIGTYFMVSRKRGQEVEELERAFSKPYHMDDDEEDEHREGVSEKES</sequence>
<keyword evidence="2" id="KW-0812">Transmembrane</keyword>
<evidence type="ECO:0000256" key="1">
    <source>
        <dbReference type="SAM" id="MobiDB-lite"/>
    </source>
</evidence>
<evidence type="ECO:0000313" key="4">
    <source>
        <dbReference type="Proteomes" id="UP000315636"/>
    </source>
</evidence>
<proteinExistence type="predicted"/>
<feature type="compositionally biased region" description="Basic and acidic residues" evidence="1">
    <location>
        <begin position="58"/>
        <end position="67"/>
    </location>
</feature>
<reference evidence="3 4" key="1">
    <citation type="submission" date="2017-05" db="EMBL/GenBank/DDBJ databases">
        <authorList>
            <person name="Varghese N."/>
            <person name="Submissions S."/>
        </authorList>
    </citation>
    <scope>NUCLEOTIDE SEQUENCE [LARGE SCALE GENOMIC DNA]</scope>
    <source>
        <strain evidence="3 4">DSM 45474</strain>
    </source>
</reference>
<evidence type="ECO:0000256" key="2">
    <source>
        <dbReference type="SAM" id="Phobius"/>
    </source>
</evidence>
<dbReference type="RefSeq" id="WP_142505420.1">
    <property type="nucleotide sequence ID" value="NZ_FXTI01000005.1"/>
</dbReference>
<organism evidence="3 4">
    <name type="scientific">Melghirimyces algeriensis</name>
    <dbReference type="NCBI Taxonomy" id="910412"/>
    <lineage>
        <taxon>Bacteria</taxon>
        <taxon>Bacillati</taxon>
        <taxon>Bacillota</taxon>
        <taxon>Bacilli</taxon>
        <taxon>Bacillales</taxon>
        <taxon>Thermoactinomycetaceae</taxon>
        <taxon>Melghirimyces</taxon>
    </lineage>
</organism>
<dbReference type="AlphaFoldDB" id="A0A521D366"/>
<feature type="region of interest" description="Disordered" evidence="1">
    <location>
        <begin position="43"/>
        <end position="67"/>
    </location>
</feature>
<feature type="transmembrane region" description="Helical" evidence="2">
    <location>
        <begin position="6"/>
        <end position="29"/>
    </location>
</feature>
<dbReference type="EMBL" id="FXTI01000005">
    <property type="protein sequence ID" value="SMO66138.1"/>
    <property type="molecule type" value="Genomic_DNA"/>
</dbReference>
<accession>A0A521D366</accession>
<keyword evidence="4" id="KW-1185">Reference proteome</keyword>
<keyword evidence="2" id="KW-0472">Membrane</keyword>
<keyword evidence="2" id="KW-1133">Transmembrane helix</keyword>
<evidence type="ECO:0000313" key="3">
    <source>
        <dbReference type="EMBL" id="SMO66138.1"/>
    </source>
</evidence>
<name>A0A521D366_9BACL</name>
<dbReference type="Proteomes" id="UP000315636">
    <property type="component" value="Unassembled WGS sequence"/>
</dbReference>
<gene>
    <name evidence="3" type="ORF">SAMN06264849_10586</name>
</gene>
<protein>
    <submittedName>
        <fullName evidence="3">Uncharacterized protein</fullName>
    </submittedName>
</protein>